<dbReference type="Pfam" id="PF02311">
    <property type="entry name" value="AraC_binding"/>
    <property type="match status" value="1"/>
</dbReference>
<dbReference type="InterPro" id="IPR018060">
    <property type="entry name" value="HTH_AraC"/>
</dbReference>
<feature type="domain" description="HTH araC/xylS-type" evidence="4">
    <location>
        <begin position="192"/>
        <end position="290"/>
    </location>
</feature>
<dbReference type="PANTHER" id="PTHR43280">
    <property type="entry name" value="ARAC-FAMILY TRANSCRIPTIONAL REGULATOR"/>
    <property type="match status" value="1"/>
</dbReference>
<dbReference type="GO" id="GO:0003700">
    <property type="term" value="F:DNA-binding transcription factor activity"/>
    <property type="evidence" value="ECO:0007669"/>
    <property type="project" value="InterPro"/>
</dbReference>
<organism evidence="5 6">
    <name type="scientific">Paenibacillus lycopersici</name>
    <dbReference type="NCBI Taxonomy" id="2704462"/>
    <lineage>
        <taxon>Bacteria</taxon>
        <taxon>Bacillati</taxon>
        <taxon>Bacillota</taxon>
        <taxon>Bacilli</taxon>
        <taxon>Bacillales</taxon>
        <taxon>Paenibacillaceae</taxon>
        <taxon>Paenibacillus</taxon>
    </lineage>
</organism>
<keyword evidence="3" id="KW-0804">Transcription</keyword>
<evidence type="ECO:0000256" key="1">
    <source>
        <dbReference type="ARBA" id="ARBA00023015"/>
    </source>
</evidence>
<dbReference type="AlphaFoldDB" id="A0A6C0G0C2"/>
<dbReference type="EMBL" id="CP048209">
    <property type="protein sequence ID" value="QHT61181.1"/>
    <property type="molecule type" value="Genomic_DNA"/>
</dbReference>
<dbReference type="SUPFAM" id="SSF51215">
    <property type="entry name" value="Regulatory protein AraC"/>
    <property type="match status" value="1"/>
</dbReference>
<gene>
    <name evidence="5" type="ORF">GXP70_15265</name>
</gene>
<dbReference type="InterPro" id="IPR037923">
    <property type="entry name" value="HTH-like"/>
</dbReference>
<proteinExistence type="predicted"/>
<evidence type="ECO:0000313" key="6">
    <source>
        <dbReference type="Proteomes" id="UP000476064"/>
    </source>
</evidence>
<name>A0A6C0G0C2_9BACL</name>
<keyword evidence="1" id="KW-0805">Transcription regulation</keyword>
<dbReference type="PRINTS" id="PR00032">
    <property type="entry name" value="HTHARAC"/>
</dbReference>
<dbReference type="Gene3D" id="2.60.120.280">
    <property type="entry name" value="Regulatory protein AraC"/>
    <property type="match status" value="1"/>
</dbReference>
<evidence type="ECO:0000256" key="3">
    <source>
        <dbReference type="ARBA" id="ARBA00023163"/>
    </source>
</evidence>
<protein>
    <submittedName>
        <fullName evidence="5">AraC family transcriptional regulator</fullName>
    </submittedName>
</protein>
<dbReference type="SUPFAM" id="SSF46689">
    <property type="entry name" value="Homeodomain-like"/>
    <property type="match status" value="2"/>
</dbReference>
<dbReference type="InterPro" id="IPR018062">
    <property type="entry name" value="HTH_AraC-typ_CS"/>
</dbReference>
<dbReference type="Proteomes" id="UP000476064">
    <property type="component" value="Chromosome"/>
</dbReference>
<dbReference type="CDD" id="cd06986">
    <property type="entry name" value="cupin_MmsR-like_N"/>
    <property type="match status" value="1"/>
</dbReference>
<accession>A0A6C0G0C2</accession>
<dbReference type="GO" id="GO:0043565">
    <property type="term" value="F:sequence-specific DNA binding"/>
    <property type="evidence" value="ECO:0007669"/>
    <property type="project" value="InterPro"/>
</dbReference>
<dbReference type="PROSITE" id="PS01124">
    <property type="entry name" value="HTH_ARAC_FAMILY_2"/>
    <property type="match status" value="1"/>
</dbReference>
<dbReference type="KEGG" id="plyc:GXP70_15265"/>
<dbReference type="RefSeq" id="WP_162357620.1">
    <property type="nucleotide sequence ID" value="NZ_CP048209.1"/>
</dbReference>
<evidence type="ECO:0000313" key="5">
    <source>
        <dbReference type="EMBL" id="QHT61181.1"/>
    </source>
</evidence>
<keyword evidence="2" id="KW-0238">DNA-binding</keyword>
<evidence type="ECO:0000256" key="2">
    <source>
        <dbReference type="ARBA" id="ARBA00023125"/>
    </source>
</evidence>
<dbReference type="Gene3D" id="1.10.10.60">
    <property type="entry name" value="Homeodomain-like"/>
    <property type="match status" value="2"/>
</dbReference>
<dbReference type="InterPro" id="IPR009057">
    <property type="entry name" value="Homeodomain-like_sf"/>
</dbReference>
<reference evidence="5 6" key="1">
    <citation type="submission" date="2020-01" db="EMBL/GenBank/DDBJ databases">
        <title>Paenibacillus sp. nov., isolated from tomato rhizosphere.</title>
        <authorList>
            <person name="Weon H.-Y."/>
            <person name="Lee S.A."/>
        </authorList>
    </citation>
    <scope>NUCLEOTIDE SEQUENCE [LARGE SCALE GENOMIC DNA]</scope>
    <source>
        <strain evidence="5 6">12200R-189</strain>
    </source>
</reference>
<dbReference type="InterPro" id="IPR020449">
    <property type="entry name" value="Tscrpt_reg_AraC-type_HTH"/>
</dbReference>
<dbReference type="InterPro" id="IPR003313">
    <property type="entry name" value="AraC-bd"/>
</dbReference>
<keyword evidence="6" id="KW-1185">Reference proteome</keyword>
<dbReference type="PANTHER" id="PTHR43280:SF2">
    <property type="entry name" value="HTH-TYPE TRANSCRIPTIONAL REGULATOR EXSA"/>
    <property type="match status" value="1"/>
</dbReference>
<sequence length="292" mass="33512">MNASPRDAFWQEENIQWIENHLFTPTSFERANAVWPARLGRNEAKPNYHVGPRFTPYYSLHYVVDGIGFFSQEDHTYSLKSGDLFCLFPHVSQEYYTSAEHPLKLAWVAFDGRMAKDVLDRIGLRPESPYLSRPADAELERRMESFFALIRKDGGDGAELMKSSIFLGILGWLTETAEKPSRKEAGAESWLDKGMAYMNLHFAEGITVQEISKYAGVDRTYFSKSFRKAYGMTPVRYLQQLKIDAAKSMLAETEYKLAEIAQSVGYPDLFTFSKAFKKHVGLPPNHYRHLKH</sequence>
<evidence type="ECO:0000259" key="4">
    <source>
        <dbReference type="PROSITE" id="PS01124"/>
    </source>
</evidence>
<dbReference type="Pfam" id="PF12833">
    <property type="entry name" value="HTH_18"/>
    <property type="match status" value="1"/>
</dbReference>
<dbReference type="PROSITE" id="PS00041">
    <property type="entry name" value="HTH_ARAC_FAMILY_1"/>
    <property type="match status" value="1"/>
</dbReference>
<dbReference type="SMART" id="SM00342">
    <property type="entry name" value="HTH_ARAC"/>
    <property type="match status" value="1"/>
</dbReference>